<dbReference type="Proteomes" id="UP001295794">
    <property type="component" value="Unassembled WGS sequence"/>
</dbReference>
<name>A0AAD2HFJ3_9AGAR</name>
<feature type="transmembrane region" description="Helical" evidence="2">
    <location>
        <begin position="53"/>
        <end position="77"/>
    </location>
</feature>
<evidence type="ECO:0000313" key="3">
    <source>
        <dbReference type="EMBL" id="CAK5273860.1"/>
    </source>
</evidence>
<sequence length="229" mass="25756">MDSLPLDTSHPAVRDYLALVRLQRTLTKGVGLSLVFANWVMALWAIAWVFEWFILATVFQGILLILLLYSNIALLTYHAPTTQRPFDMALIHAPLRFFFVVQFALMLPLNLLCVKLYFPRSYSLTQSSIALGLTYIPLYDGTPANYNDHQWPAFGVVLGTNIITVLIFTALLPLALVASYVRAYLYDRQDSRRVALAGDDHPGLRPTMPSNDSQVQGPREVDPESVWGN</sequence>
<feature type="transmembrane region" description="Helical" evidence="2">
    <location>
        <begin position="162"/>
        <end position="185"/>
    </location>
</feature>
<dbReference type="EMBL" id="CAVNYO010000399">
    <property type="protein sequence ID" value="CAK5273860.1"/>
    <property type="molecule type" value="Genomic_DNA"/>
</dbReference>
<keyword evidence="2" id="KW-0472">Membrane</keyword>
<proteinExistence type="predicted"/>
<organism evidence="3 4">
    <name type="scientific">Mycena citricolor</name>
    <dbReference type="NCBI Taxonomy" id="2018698"/>
    <lineage>
        <taxon>Eukaryota</taxon>
        <taxon>Fungi</taxon>
        <taxon>Dikarya</taxon>
        <taxon>Basidiomycota</taxon>
        <taxon>Agaricomycotina</taxon>
        <taxon>Agaricomycetes</taxon>
        <taxon>Agaricomycetidae</taxon>
        <taxon>Agaricales</taxon>
        <taxon>Marasmiineae</taxon>
        <taxon>Mycenaceae</taxon>
        <taxon>Mycena</taxon>
    </lineage>
</organism>
<evidence type="ECO:0000256" key="2">
    <source>
        <dbReference type="SAM" id="Phobius"/>
    </source>
</evidence>
<protein>
    <submittedName>
        <fullName evidence="3">Uncharacterized protein</fullName>
    </submittedName>
</protein>
<feature type="transmembrane region" description="Helical" evidence="2">
    <location>
        <begin position="29"/>
        <end position="47"/>
    </location>
</feature>
<keyword evidence="2" id="KW-0812">Transmembrane</keyword>
<keyword evidence="2" id="KW-1133">Transmembrane helix</keyword>
<accession>A0AAD2HFJ3</accession>
<feature type="transmembrane region" description="Helical" evidence="2">
    <location>
        <begin position="97"/>
        <end position="118"/>
    </location>
</feature>
<evidence type="ECO:0000313" key="4">
    <source>
        <dbReference type="Proteomes" id="UP001295794"/>
    </source>
</evidence>
<keyword evidence="4" id="KW-1185">Reference proteome</keyword>
<comment type="caution">
    <text evidence="3">The sequence shown here is derived from an EMBL/GenBank/DDBJ whole genome shotgun (WGS) entry which is preliminary data.</text>
</comment>
<reference evidence="3" key="1">
    <citation type="submission" date="2023-11" db="EMBL/GenBank/DDBJ databases">
        <authorList>
            <person name="De Vega J J."/>
            <person name="De Vega J J."/>
        </authorList>
    </citation>
    <scope>NUCLEOTIDE SEQUENCE</scope>
</reference>
<evidence type="ECO:0000256" key="1">
    <source>
        <dbReference type="SAM" id="MobiDB-lite"/>
    </source>
</evidence>
<dbReference type="AlphaFoldDB" id="A0AAD2HFJ3"/>
<feature type="region of interest" description="Disordered" evidence="1">
    <location>
        <begin position="197"/>
        <end position="229"/>
    </location>
</feature>
<gene>
    <name evidence="3" type="ORF">MYCIT1_LOCUS20625</name>
</gene>